<name>A0ACC2U4I6_9FUNG</name>
<comment type="caution">
    <text evidence="1">The sequence shown here is derived from an EMBL/GenBank/DDBJ whole genome shotgun (WGS) entry which is preliminary data.</text>
</comment>
<dbReference type="Proteomes" id="UP001165960">
    <property type="component" value="Unassembled WGS sequence"/>
</dbReference>
<proteinExistence type="predicted"/>
<dbReference type="EMBL" id="QTSX02001482">
    <property type="protein sequence ID" value="KAJ9081347.1"/>
    <property type="molecule type" value="Genomic_DNA"/>
</dbReference>
<protein>
    <submittedName>
        <fullName evidence="1">Uncharacterized protein</fullName>
    </submittedName>
</protein>
<sequence>MAEGKRKAKMGNTKEFRSEESVHSSHASGNGVWATYFSVVCVTAGIGILTLPASLMKGGWVSVIFLIVAGFMAIFSSLLLIECKYAKSGEQLASFPEIGDAAFGKVGRYVIQTVHYLVLLGSGCILILVAGKVGKPLGDVFGVDINETYFILGSGVIVAVPLCILRRMKEFAWMALFGFLTTLVTLVVVVALSLVAIPIVPSPTYDAMHPEKLASVCSVFALSYAGNMIHPHVEGAMREPKKWPLALGMGLGTVIVFYLLMAVTGYAVFGQNVKEIMFDCFSGLHQTSFDVPNSIARAFIIAHILLATPLILCSFSTEVEPLIHITSEKIGVAKATIFRIIFRASVTLALTLTALYLPYTMELMQIIGSMFMVINLFLVPIICHLKLFGIRGRSPFQWICIVVTLVIGTITFFAGGYDNIKELITAIQAKK</sequence>
<evidence type="ECO:0000313" key="2">
    <source>
        <dbReference type="Proteomes" id="UP001165960"/>
    </source>
</evidence>
<accession>A0ACC2U4I6</accession>
<reference evidence="1" key="1">
    <citation type="submission" date="2022-04" db="EMBL/GenBank/DDBJ databases">
        <title>Genome of the entomopathogenic fungus Entomophthora muscae.</title>
        <authorList>
            <person name="Elya C."/>
            <person name="Lovett B.R."/>
            <person name="Lee E."/>
            <person name="Macias A.M."/>
            <person name="Hajek A.E."/>
            <person name="De Bivort B.L."/>
            <person name="Kasson M.T."/>
            <person name="De Fine Licht H.H."/>
            <person name="Stajich J.E."/>
        </authorList>
    </citation>
    <scope>NUCLEOTIDE SEQUENCE</scope>
    <source>
        <strain evidence="1">Berkeley</strain>
    </source>
</reference>
<evidence type="ECO:0000313" key="1">
    <source>
        <dbReference type="EMBL" id="KAJ9081347.1"/>
    </source>
</evidence>
<keyword evidence="2" id="KW-1185">Reference proteome</keyword>
<gene>
    <name evidence="1" type="ORF">DSO57_1015630</name>
</gene>
<organism evidence="1 2">
    <name type="scientific">Entomophthora muscae</name>
    <dbReference type="NCBI Taxonomy" id="34485"/>
    <lineage>
        <taxon>Eukaryota</taxon>
        <taxon>Fungi</taxon>
        <taxon>Fungi incertae sedis</taxon>
        <taxon>Zoopagomycota</taxon>
        <taxon>Entomophthoromycotina</taxon>
        <taxon>Entomophthoromycetes</taxon>
        <taxon>Entomophthorales</taxon>
        <taxon>Entomophthoraceae</taxon>
        <taxon>Entomophthora</taxon>
    </lineage>
</organism>